<evidence type="ECO:0000313" key="1">
    <source>
        <dbReference type="EMBL" id="KAK4294852.1"/>
    </source>
</evidence>
<accession>A0AAE1NT46</accession>
<sequence length="122" mass="12961">MESRLGVLTGKTEVVFRRIAPATAAPSYPAPARPTTTPAAAYLPRAAPSLPCSNQLCAPLPQCAASSPTLTYSRTASCLNSSVPSQPSYFLTRSSPSLQYDSTTSCCRRHAKVVTLEKDVIE</sequence>
<dbReference type="Proteomes" id="UP001292094">
    <property type="component" value="Unassembled WGS sequence"/>
</dbReference>
<organism evidence="1 2">
    <name type="scientific">Petrolisthes manimaculis</name>
    <dbReference type="NCBI Taxonomy" id="1843537"/>
    <lineage>
        <taxon>Eukaryota</taxon>
        <taxon>Metazoa</taxon>
        <taxon>Ecdysozoa</taxon>
        <taxon>Arthropoda</taxon>
        <taxon>Crustacea</taxon>
        <taxon>Multicrustacea</taxon>
        <taxon>Malacostraca</taxon>
        <taxon>Eumalacostraca</taxon>
        <taxon>Eucarida</taxon>
        <taxon>Decapoda</taxon>
        <taxon>Pleocyemata</taxon>
        <taxon>Anomura</taxon>
        <taxon>Galatheoidea</taxon>
        <taxon>Porcellanidae</taxon>
        <taxon>Petrolisthes</taxon>
    </lineage>
</organism>
<name>A0AAE1NT46_9EUCA</name>
<proteinExistence type="predicted"/>
<dbReference type="AlphaFoldDB" id="A0AAE1NT46"/>
<protein>
    <submittedName>
        <fullName evidence="1">Uncharacterized protein</fullName>
    </submittedName>
</protein>
<keyword evidence="2" id="KW-1185">Reference proteome</keyword>
<gene>
    <name evidence="1" type="ORF">Pmani_032561</name>
</gene>
<reference evidence="1" key="1">
    <citation type="submission" date="2023-11" db="EMBL/GenBank/DDBJ databases">
        <title>Genome assemblies of two species of porcelain crab, Petrolisthes cinctipes and Petrolisthes manimaculis (Anomura: Porcellanidae).</title>
        <authorList>
            <person name="Angst P."/>
        </authorList>
    </citation>
    <scope>NUCLEOTIDE SEQUENCE</scope>
    <source>
        <strain evidence="1">PB745_02</strain>
        <tissue evidence="1">Gill</tissue>
    </source>
</reference>
<evidence type="ECO:0000313" key="2">
    <source>
        <dbReference type="Proteomes" id="UP001292094"/>
    </source>
</evidence>
<comment type="caution">
    <text evidence="1">The sequence shown here is derived from an EMBL/GenBank/DDBJ whole genome shotgun (WGS) entry which is preliminary data.</text>
</comment>
<dbReference type="EMBL" id="JAWZYT010004192">
    <property type="protein sequence ID" value="KAK4294852.1"/>
    <property type="molecule type" value="Genomic_DNA"/>
</dbReference>